<dbReference type="InterPro" id="IPR018490">
    <property type="entry name" value="cNMP-bd_dom_sf"/>
</dbReference>
<keyword evidence="1" id="KW-0805">Transcription regulation</keyword>
<feature type="domain" description="HTH crp-type" evidence="5">
    <location>
        <begin position="144"/>
        <end position="219"/>
    </location>
</feature>
<dbReference type="Gene3D" id="1.10.10.10">
    <property type="entry name" value="Winged helix-like DNA-binding domain superfamily/Winged helix DNA-binding domain"/>
    <property type="match status" value="1"/>
</dbReference>
<proteinExistence type="predicted"/>
<evidence type="ECO:0000256" key="3">
    <source>
        <dbReference type="ARBA" id="ARBA00023163"/>
    </source>
</evidence>
<dbReference type="Pfam" id="PF13545">
    <property type="entry name" value="HTH_Crp_2"/>
    <property type="match status" value="1"/>
</dbReference>
<dbReference type="PANTHER" id="PTHR24567:SF74">
    <property type="entry name" value="HTH-TYPE TRANSCRIPTIONAL REGULATOR ARCR"/>
    <property type="match status" value="1"/>
</dbReference>
<protein>
    <submittedName>
        <fullName evidence="6">Crp/Fnr family transcriptional regulator</fullName>
    </submittedName>
</protein>
<dbReference type="PROSITE" id="PS51063">
    <property type="entry name" value="HTH_CRP_2"/>
    <property type="match status" value="1"/>
</dbReference>
<dbReference type="SMART" id="SM00100">
    <property type="entry name" value="cNMP"/>
    <property type="match status" value="1"/>
</dbReference>
<dbReference type="InterPro" id="IPR000595">
    <property type="entry name" value="cNMP-bd_dom"/>
</dbReference>
<evidence type="ECO:0000256" key="1">
    <source>
        <dbReference type="ARBA" id="ARBA00023015"/>
    </source>
</evidence>
<dbReference type="InterPro" id="IPR050397">
    <property type="entry name" value="Env_Response_Regulators"/>
</dbReference>
<dbReference type="EMBL" id="CP126980">
    <property type="protein sequence ID" value="WIM96390.1"/>
    <property type="molecule type" value="Genomic_DNA"/>
</dbReference>
<feature type="domain" description="Cyclic nucleotide-binding" evidence="4">
    <location>
        <begin position="11"/>
        <end position="95"/>
    </location>
</feature>
<dbReference type="Pfam" id="PF00027">
    <property type="entry name" value="cNMP_binding"/>
    <property type="match status" value="1"/>
</dbReference>
<evidence type="ECO:0000313" key="7">
    <source>
        <dbReference type="Proteomes" id="UP001240150"/>
    </source>
</evidence>
<reference evidence="6 7" key="1">
    <citation type="submission" date="2023-06" db="EMBL/GenBank/DDBJ databases">
        <authorList>
            <person name="Yushchuk O."/>
            <person name="Binda E."/>
            <person name="Ruckert-Reed C."/>
            <person name="Fedorenko V."/>
            <person name="Kalinowski J."/>
            <person name="Marinelli F."/>
        </authorList>
    </citation>
    <scope>NUCLEOTIDE SEQUENCE [LARGE SCALE GENOMIC DNA]</scope>
    <source>
        <strain evidence="6 7">NRRL 3884</strain>
    </source>
</reference>
<dbReference type="InterPro" id="IPR036388">
    <property type="entry name" value="WH-like_DNA-bd_sf"/>
</dbReference>
<dbReference type="InterPro" id="IPR014710">
    <property type="entry name" value="RmlC-like_jellyroll"/>
</dbReference>
<evidence type="ECO:0000313" key="6">
    <source>
        <dbReference type="EMBL" id="WIM96390.1"/>
    </source>
</evidence>
<keyword evidence="7" id="KW-1185">Reference proteome</keyword>
<dbReference type="Proteomes" id="UP001240150">
    <property type="component" value="Chromosome"/>
</dbReference>
<dbReference type="CDD" id="cd00038">
    <property type="entry name" value="CAP_ED"/>
    <property type="match status" value="1"/>
</dbReference>
<dbReference type="Gene3D" id="2.60.120.10">
    <property type="entry name" value="Jelly Rolls"/>
    <property type="match status" value="1"/>
</dbReference>
<gene>
    <name evidence="6" type="ORF">ACTOB_008582</name>
</gene>
<dbReference type="InterPro" id="IPR036390">
    <property type="entry name" value="WH_DNA-bd_sf"/>
</dbReference>
<dbReference type="InterPro" id="IPR012318">
    <property type="entry name" value="HTH_CRP"/>
</dbReference>
<evidence type="ECO:0000259" key="5">
    <source>
        <dbReference type="PROSITE" id="PS51063"/>
    </source>
</evidence>
<dbReference type="SUPFAM" id="SSF46785">
    <property type="entry name" value="Winged helix' DNA-binding domain"/>
    <property type="match status" value="1"/>
</dbReference>
<organism evidence="6 7">
    <name type="scientific">Actinoplanes oblitus</name>
    <dbReference type="NCBI Taxonomy" id="3040509"/>
    <lineage>
        <taxon>Bacteria</taxon>
        <taxon>Bacillati</taxon>
        <taxon>Actinomycetota</taxon>
        <taxon>Actinomycetes</taxon>
        <taxon>Micromonosporales</taxon>
        <taxon>Micromonosporaceae</taxon>
        <taxon>Actinoplanes</taxon>
    </lineage>
</organism>
<dbReference type="PANTHER" id="PTHR24567">
    <property type="entry name" value="CRP FAMILY TRANSCRIPTIONAL REGULATORY PROTEIN"/>
    <property type="match status" value="1"/>
</dbReference>
<accession>A0ABY8WKX0</accession>
<evidence type="ECO:0000259" key="4">
    <source>
        <dbReference type="PROSITE" id="PS50042"/>
    </source>
</evidence>
<keyword evidence="2" id="KW-0238">DNA-binding</keyword>
<dbReference type="PROSITE" id="PS50042">
    <property type="entry name" value="CNMP_BINDING_3"/>
    <property type="match status" value="1"/>
</dbReference>
<sequence length="231" mass="24784">MTVDGWRPATLLARLPPRARAEMLGLGAERHYRSGDVLFREGAASRETLLLLSGFVKVTASHGPHAVLLAVRGAGDPVGDLAAMSGQPRSATVIACTPIVARFILPETLRAFLKAHPPAEQLLSALVVEQLRLANRRRVEAATRPVLGRLIGVILDLIAICGDGQEDGSVLLPNWFNQAELAALAGAASPDTVQRSLRTLRDRGLIENGYRWVRIKDPERLAAARDGVSSA</sequence>
<dbReference type="SUPFAM" id="SSF51206">
    <property type="entry name" value="cAMP-binding domain-like"/>
    <property type="match status" value="1"/>
</dbReference>
<name>A0ABY8WKX0_9ACTN</name>
<evidence type="ECO:0000256" key="2">
    <source>
        <dbReference type="ARBA" id="ARBA00023125"/>
    </source>
</evidence>
<dbReference type="RefSeq" id="WP_284917672.1">
    <property type="nucleotide sequence ID" value="NZ_CP126980.1"/>
</dbReference>
<keyword evidence="3" id="KW-0804">Transcription</keyword>